<comment type="caution">
    <text evidence="3">The sequence shown here is derived from an EMBL/GenBank/DDBJ whole genome shotgun (WGS) entry which is preliminary data.</text>
</comment>
<dbReference type="AlphaFoldDB" id="A0AAD3MQY3"/>
<evidence type="ECO:0000313" key="3">
    <source>
        <dbReference type="EMBL" id="GLD58301.1"/>
    </source>
</evidence>
<evidence type="ECO:0000256" key="2">
    <source>
        <dbReference type="SAM" id="Phobius"/>
    </source>
</evidence>
<dbReference type="Proteomes" id="UP001279410">
    <property type="component" value="Unassembled WGS sequence"/>
</dbReference>
<feature type="transmembrane region" description="Helical" evidence="2">
    <location>
        <begin position="173"/>
        <end position="195"/>
    </location>
</feature>
<evidence type="ECO:0000313" key="4">
    <source>
        <dbReference type="Proteomes" id="UP001279410"/>
    </source>
</evidence>
<protein>
    <submittedName>
        <fullName evidence="3">Usherin</fullName>
    </submittedName>
</protein>
<feature type="compositionally biased region" description="Polar residues" evidence="1">
    <location>
        <begin position="129"/>
        <end position="141"/>
    </location>
</feature>
<sequence>MVKLSVGAERHYHDFTLLPNVEPSYVIGPTTAEVVKQAPQLSKTHPSAPSVSVSYTDASGTKPVGLGQASGYLMEWIEVGPQYVLSQWAVIWRSLAGLGRVLFPRGPEGVWWLSQPGSAIFRTSRRVTCTTNSGSASTPTIRYSPATGLGPPEPEDSDKQGVSMSANPVYSELWFILLLALLGLFLLAILLGLVLQRALRKNPSARERPPLVMLQKTRKASGETYVFDTVADCVEISNVILKSYTMYTEGLTDTKIVGSSARFSPMSVLRVPSQTDLSQAYSQHSLHRSVSQLIDRKSLMMEEGSWDNPLGHDSGLYVEEDEFVDAIKALSSVKKEHTMFTDTHL</sequence>
<keyword evidence="2" id="KW-0472">Membrane</keyword>
<reference evidence="3" key="1">
    <citation type="submission" date="2022-08" db="EMBL/GenBank/DDBJ databases">
        <title>Genome sequencing of akame (Lates japonicus).</title>
        <authorList>
            <person name="Hashiguchi Y."/>
            <person name="Takahashi H."/>
        </authorList>
    </citation>
    <scope>NUCLEOTIDE SEQUENCE</scope>
    <source>
        <strain evidence="3">Kochi</strain>
    </source>
</reference>
<keyword evidence="4" id="KW-1185">Reference proteome</keyword>
<name>A0AAD3MQY3_LATJO</name>
<accession>A0AAD3MQY3</accession>
<organism evidence="3 4">
    <name type="scientific">Lates japonicus</name>
    <name type="common">Japanese lates</name>
    <dbReference type="NCBI Taxonomy" id="270547"/>
    <lineage>
        <taxon>Eukaryota</taxon>
        <taxon>Metazoa</taxon>
        <taxon>Chordata</taxon>
        <taxon>Craniata</taxon>
        <taxon>Vertebrata</taxon>
        <taxon>Euteleostomi</taxon>
        <taxon>Actinopterygii</taxon>
        <taxon>Neopterygii</taxon>
        <taxon>Teleostei</taxon>
        <taxon>Neoteleostei</taxon>
        <taxon>Acanthomorphata</taxon>
        <taxon>Carangaria</taxon>
        <taxon>Carangaria incertae sedis</taxon>
        <taxon>Centropomidae</taxon>
        <taxon>Lates</taxon>
    </lineage>
</organism>
<keyword evidence="2" id="KW-1133">Transmembrane helix</keyword>
<gene>
    <name evidence="3" type="ORF">AKAME5_001043300</name>
</gene>
<keyword evidence="2" id="KW-0812">Transmembrane</keyword>
<proteinExistence type="predicted"/>
<evidence type="ECO:0000256" key="1">
    <source>
        <dbReference type="SAM" id="MobiDB-lite"/>
    </source>
</evidence>
<dbReference type="EMBL" id="BRZM01000033">
    <property type="protein sequence ID" value="GLD58301.1"/>
    <property type="molecule type" value="Genomic_DNA"/>
</dbReference>
<feature type="region of interest" description="Disordered" evidence="1">
    <location>
        <begin position="129"/>
        <end position="162"/>
    </location>
</feature>